<dbReference type="RefSeq" id="WP_306100969.1">
    <property type="nucleotide sequence ID" value="NZ_CP162601.1"/>
</dbReference>
<dbReference type="SUPFAM" id="SSF53448">
    <property type="entry name" value="Nucleotide-diphospho-sugar transferases"/>
    <property type="match status" value="2"/>
</dbReference>
<dbReference type="Pfam" id="PF00535">
    <property type="entry name" value="Glycos_transf_2"/>
    <property type="match status" value="2"/>
</dbReference>
<dbReference type="CDD" id="cd04184">
    <property type="entry name" value="GT2_RfbC_Mx_like"/>
    <property type="match status" value="1"/>
</dbReference>
<dbReference type="InterPro" id="IPR001173">
    <property type="entry name" value="Glyco_trans_2-like"/>
</dbReference>
<organism evidence="2">
    <name type="scientific">Vibrio sp. HB236076</name>
    <dbReference type="NCBI Taxonomy" id="3232307"/>
    <lineage>
        <taxon>Bacteria</taxon>
        <taxon>Pseudomonadati</taxon>
        <taxon>Pseudomonadota</taxon>
        <taxon>Gammaproteobacteria</taxon>
        <taxon>Vibrionales</taxon>
        <taxon>Vibrionaceae</taxon>
        <taxon>Vibrio</taxon>
    </lineage>
</organism>
<dbReference type="KEGG" id="vih:AB0763_02460"/>
<evidence type="ECO:0000259" key="1">
    <source>
        <dbReference type="Pfam" id="PF00535"/>
    </source>
</evidence>
<dbReference type="GO" id="GO:0016757">
    <property type="term" value="F:glycosyltransferase activity"/>
    <property type="evidence" value="ECO:0007669"/>
    <property type="project" value="UniProtKB-KW"/>
</dbReference>
<feature type="domain" description="Glycosyltransferase 2-like" evidence="1">
    <location>
        <begin position="550"/>
        <end position="725"/>
    </location>
</feature>
<proteinExistence type="predicted"/>
<dbReference type="PANTHER" id="PTHR43179:SF7">
    <property type="entry name" value="RHAMNOSYLTRANSFERASE WBBL"/>
    <property type="match status" value="1"/>
</dbReference>
<feature type="domain" description="Glycosyltransferase 2-like" evidence="1">
    <location>
        <begin position="292"/>
        <end position="411"/>
    </location>
</feature>
<sequence length="820" mass="93170">MLGKIKSAIYKRPLHCTDGLVGSIIGGWCQGAKKVDILLNQELIASSPCSTKREDLNRLLKDVKCGFAIKIDGKSINPFWFSAATVELKVIYYRQDNTVLIETSTTLDSQELLEAIDTYNGQHLDDLASVIRQSGLWDEAVYQTQQMGSLIQHSDPIKDYLLIGEKLGKNPSQHFSTFYYLTENPDVKTNSVNPLIHYIQVGEQEGRKPVPYFNPEIYKSKNPDLADYDSLLLGHWTHHGINEHRIFSDFVSTITQPTQLDPYLSWRLKNEQEGFVDIIRDINEFTHQPLISIVVPVYNPEKELLAECIESVMAQSYPNWQLCLADDCSPKAHVREVLEHYAQRDSRIKVVFREQNGHISAASNSALDVATGEWTALLDHDDELHQHALYHVVKAINETPDVALIYSDEDKMTEEGERFGPHFKSDWNLDLLYSQNYVSHLGVYKTEIVKQIGGFRLGYEGSQDYDLLLRYSREIDHAKIVHIPKVLYHWRVVEGSTASGSEAKSYTTDAGIKALEDHFKQLGKAVTVERGKHDNIYRVKWSIIDNPFVSLIIPTYNGHEITKQAIDSIVEKSTYRNFEIILVDNNSNDPDSLAYFDEVNEHEQVTVLKYPYPFNYSAINNFAAQHAKGEILGLVNNDIEVINPEWLTEMVSHAQREDIGCVGAMLYYPNDTIQHAGVVIGLGGVAGHSHKHFLRDEHGYYNRLKIVQNYSAVTAACLLVRKSVFDAVGGLNEEHLTVAFNDVDFCLKVQKAGYRNLWTPYAELYHHESISRGSDEAPEKVERFHKEVAYMKATWATHIQPDPCYSVNLTKAREDFSVGN</sequence>
<accession>A0AB39HC61</accession>
<name>A0AB39HC61_9VIBR</name>
<dbReference type="InterPro" id="IPR029044">
    <property type="entry name" value="Nucleotide-diphossugar_trans"/>
</dbReference>
<gene>
    <name evidence="2" type="ORF">AB0763_02460</name>
</gene>
<protein>
    <submittedName>
        <fullName evidence="2">Glycosyltransferase family 2 protein</fullName>
    </submittedName>
</protein>
<dbReference type="CDD" id="cd04186">
    <property type="entry name" value="GT_2_like_c"/>
    <property type="match status" value="1"/>
</dbReference>
<reference evidence="2" key="1">
    <citation type="submission" date="2024-07" db="EMBL/GenBank/DDBJ databases">
        <title>Genome Analysis of a Potential Novel Vibrio Species Secreting pH- and Thermo-stable Alginate Lyase and its Application in Producing Alginate Oligosaccharides.</title>
        <authorList>
            <person name="Huang H."/>
            <person name="Bao K."/>
        </authorList>
    </citation>
    <scope>NUCLEOTIDE SEQUENCE</scope>
    <source>
        <strain evidence="2">HB236076</strain>
    </source>
</reference>
<dbReference type="AlphaFoldDB" id="A0AB39HC61"/>
<dbReference type="PANTHER" id="PTHR43179">
    <property type="entry name" value="RHAMNOSYLTRANSFERASE WBBL"/>
    <property type="match status" value="1"/>
</dbReference>
<evidence type="ECO:0000313" key="2">
    <source>
        <dbReference type="EMBL" id="XDK25527.1"/>
    </source>
</evidence>
<dbReference type="Gene3D" id="3.90.550.10">
    <property type="entry name" value="Spore Coat Polysaccharide Biosynthesis Protein SpsA, Chain A"/>
    <property type="match status" value="2"/>
</dbReference>
<dbReference type="EMBL" id="CP162601">
    <property type="protein sequence ID" value="XDK25527.1"/>
    <property type="molecule type" value="Genomic_DNA"/>
</dbReference>